<dbReference type="PANTHER" id="PTHR11439">
    <property type="entry name" value="GAG-POL-RELATED RETROTRANSPOSON"/>
    <property type="match status" value="1"/>
</dbReference>
<evidence type="ECO:0000313" key="1">
    <source>
        <dbReference type="Proteomes" id="UP000694918"/>
    </source>
</evidence>
<protein>
    <submittedName>
        <fullName evidence="2">Uncharacterized protein LOC105111066</fullName>
    </submittedName>
</protein>
<proteinExistence type="predicted"/>
<dbReference type="AlphaFoldDB" id="A0AAJ6T602"/>
<dbReference type="KEGG" id="peu:105111066"/>
<dbReference type="Pfam" id="PF14223">
    <property type="entry name" value="Retrotran_gag_2"/>
    <property type="match status" value="1"/>
</dbReference>
<dbReference type="RefSeq" id="XP_011004615.1">
    <property type="nucleotide sequence ID" value="XM_011006313.1"/>
</dbReference>
<accession>A0AAJ6T602</accession>
<sequence>MKKKYERSARVKRSHLQALRREFGTLEMKVGEGVSEYFSRVLTVANKMTTYGERMTDVTVVEKILKSLKCGDEGDTGTFVNEEDIPKELENRAYINEDLIASLKPGENRGESLNFHENILSSPQPSKNSRASPDPVQFEDAVKYTHWRTTIDIEIKATKTNNTWELTDLLVGAKKIEVKWVYKTKLKEDEEINKFKARLVAKGESNILIASLYVDDLIFTGNNELIFAKFKTSILREFDMTDPERILRYLRGTTKLGIFYKKGGREGLIGYTNSDYAGDLEDRKSTSRYALMIGSRVVAWSSRKQPIVTFSTTEAEFVVTAACASQVIWMQQILEKLSLKESKGTTIFCDNSSTIKLSKNSVLHGHSKHIDVRFHFLRDLTQGAVKLVY</sequence>
<dbReference type="GeneID" id="105111066"/>
<gene>
    <name evidence="2" type="primary">LOC105111066</name>
</gene>
<name>A0AAJ6T602_POPEU</name>
<reference evidence="2" key="1">
    <citation type="submission" date="2025-08" db="UniProtKB">
        <authorList>
            <consortium name="RefSeq"/>
        </authorList>
    </citation>
    <scope>IDENTIFICATION</scope>
</reference>
<dbReference type="Proteomes" id="UP000694918">
    <property type="component" value="Unplaced"/>
</dbReference>
<dbReference type="PANTHER" id="PTHR11439:SF517">
    <property type="entry name" value="CYSTEINE-RICH RLK (RECEPTOR-LIKE PROTEIN KINASE) 8"/>
    <property type="match status" value="1"/>
</dbReference>
<organism evidence="1 2">
    <name type="scientific">Populus euphratica</name>
    <name type="common">Euphrates poplar</name>
    <dbReference type="NCBI Taxonomy" id="75702"/>
    <lineage>
        <taxon>Eukaryota</taxon>
        <taxon>Viridiplantae</taxon>
        <taxon>Streptophyta</taxon>
        <taxon>Embryophyta</taxon>
        <taxon>Tracheophyta</taxon>
        <taxon>Spermatophyta</taxon>
        <taxon>Magnoliopsida</taxon>
        <taxon>eudicotyledons</taxon>
        <taxon>Gunneridae</taxon>
        <taxon>Pentapetalae</taxon>
        <taxon>rosids</taxon>
        <taxon>fabids</taxon>
        <taxon>Malpighiales</taxon>
        <taxon>Salicaceae</taxon>
        <taxon>Saliceae</taxon>
        <taxon>Populus</taxon>
    </lineage>
</organism>
<evidence type="ECO:0000313" key="2">
    <source>
        <dbReference type="RefSeq" id="XP_011004615.1"/>
    </source>
</evidence>
<keyword evidence="1" id="KW-1185">Reference proteome</keyword>
<dbReference type="CDD" id="cd09272">
    <property type="entry name" value="RNase_HI_RT_Ty1"/>
    <property type="match status" value="1"/>
</dbReference>